<dbReference type="HOGENOM" id="CLU_000288_21_4_1"/>
<dbReference type="Gene3D" id="3.30.200.20">
    <property type="entry name" value="Phosphorylase Kinase, domain 1"/>
    <property type="match status" value="1"/>
</dbReference>
<evidence type="ECO:0000313" key="17">
    <source>
        <dbReference type="EnsemblPlants" id="OB01G29830.1"/>
    </source>
</evidence>
<keyword evidence="5" id="KW-0723">Serine/threonine-protein kinase</keyword>
<accession>J3L177</accession>
<evidence type="ECO:0000256" key="12">
    <source>
        <dbReference type="ARBA" id="ARBA00022989"/>
    </source>
</evidence>
<keyword evidence="6" id="KW-0808">Transferase</keyword>
<feature type="domain" description="Protein kinase" evidence="16">
    <location>
        <begin position="1"/>
        <end position="265"/>
    </location>
</feature>
<evidence type="ECO:0000256" key="7">
    <source>
        <dbReference type="ARBA" id="ARBA00022692"/>
    </source>
</evidence>
<evidence type="ECO:0000256" key="1">
    <source>
        <dbReference type="ARBA" id="ARBA00004251"/>
    </source>
</evidence>
<dbReference type="PANTHER" id="PTHR27002">
    <property type="entry name" value="RECEPTOR-LIKE SERINE/THREONINE-PROTEIN KINASE SD1-8"/>
    <property type="match status" value="1"/>
</dbReference>
<keyword evidence="7" id="KW-0812">Transmembrane</keyword>
<dbReference type="GO" id="GO:0002229">
    <property type="term" value="P:defense response to oomycetes"/>
    <property type="evidence" value="ECO:0007669"/>
    <property type="project" value="UniProtKB-ARBA"/>
</dbReference>
<evidence type="ECO:0000256" key="2">
    <source>
        <dbReference type="ARBA" id="ARBA00008536"/>
    </source>
</evidence>
<dbReference type="EnsemblPlants" id="OB01G29830.1">
    <property type="protein sequence ID" value="OB01G29830.1"/>
    <property type="gene ID" value="OB01G29830"/>
</dbReference>
<evidence type="ECO:0000256" key="13">
    <source>
        <dbReference type="ARBA" id="ARBA00023136"/>
    </source>
</evidence>
<dbReference type="Gene3D" id="1.10.510.10">
    <property type="entry name" value="Transferase(Phosphotransferase) domain 1"/>
    <property type="match status" value="1"/>
</dbReference>
<dbReference type="Gramene" id="OB01G29830.1">
    <property type="protein sequence ID" value="OB01G29830.1"/>
    <property type="gene ID" value="OB01G29830"/>
</dbReference>
<keyword evidence="8" id="KW-0732">Signal</keyword>
<dbReference type="PANTHER" id="PTHR27002:SF892">
    <property type="entry name" value="OS07G0487300 PROTEIN"/>
    <property type="match status" value="1"/>
</dbReference>
<dbReference type="GO" id="GO:0005524">
    <property type="term" value="F:ATP binding"/>
    <property type="evidence" value="ECO:0007669"/>
    <property type="project" value="UniProtKB-KW"/>
</dbReference>
<keyword evidence="4" id="KW-1003">Cell membrane</keyword>
<keyword evidence="10" id="KW-0418">Kinase</keyword>
<comment type="subcellular location">
    <subcellularLocation>
        <location evidence="1">Cell membrane</location>
        <topology evidence="1">Single-pass type I membrane protein</topology>
    </subcellularLocation>
</comment>
<evidence type="ECO:0000256" key="5">
    <source>
        <dbReference type="ARBA" id="ARBA00022527"/>
    </source>
</evidence>
<keyword evidence="9" id="KW-0547">Nucleotide-binding</keyword>
<evidence type="ECO:0000313" key="18">
    <source>
        <dbReference type="Proteomes" id="UP000006038"/>
    </source>
</evidence>
<keyword evidence="18" id="KW-1185">Reference proteome</keyword>
<comment type="similarity">
    <text evidence="2">In the N-terminal section; belongs to the leguminous lectin family.</text>
</comment>
<reference evidence="17" key="1">
    <citation type="journal article" date="2013" name="Nat. Commun.">
        <title>Whole-genome sequencing of Oryza brachyantha reveals mechanisms underlying Oryza genome evolution.</title>
        <authorList>
            <person name="Chen J."/>
            <person name="Huang Q."/>
            <person name="Gao D."/>
            <person name="Wang J."/>
            <person name="Lang Y."/>
            <person name="Liu T."/>
            <person name="Li B."/>
            <person name="Bai Z."/>
            <person name="Luis Goicoechea J."/>
            <person name="Liang C."/>
            <person name="Chen C."/>
            <person name="Zhang W."/>
            <person name="Sun S."/>
            <person name="Liao Y."/>
            <person name="Zhang X."/>
            <person name="Yang L."/>
            <person name="Song C."/>
            <person name="Wang M."/>
            <person name="Shi J."/>
            <person name="Liu G."/>
            <person name="Liu J."/>
            <person name="Zhou H."/>
            <person name="Zhou W."/>
            <person name="Yu Q."/>
            <person name="An N."/>
            <person name="Chen Y."/>
            <person name="Cai Q."/>
            <person name="Wang B."/>
            <person name="Liu B."/>
            <person name="Min J."/>
            <person name="Huang Y."/>
            <person name="Wu H."/>
            <person name="Li Z."/>
            <person name="Zhang Y."/>
            <person name="Yin Y."/>
            <person name="Song W."/>
            <person name="Jiang J."/>
            <person name="Jackson S.A."/>
            <person name="Wing R.A."/>
            <person name="Wang J."/>
            <person name="Chen M."/>
        </authorList>
    </citation>
    <scope>NUCLEOTIDE SEQUENCE [LARGE SCALE GENOMIC DNA]</scope>
    <source>
        <strain evidence="17">cv. IRGC 101232</strain>
    </source>
</reference>
<keyword evidence="12" id="KW-1133">Transmembrane helix</keyword>
<keyword evidence="13" id="KW-0472">Membrane</keyword>
<dbReference type="FunFam" id="1.10.510.10:FF:000240">
    <property type="entry name" value="Lectin-domain containing receptor kinase A4.3"/>
    <property type="match status" value="1"/>
</dbReference>
<protein>
    <recommendedName>
        <fullName evidence="16">Protein kinase domain-containing protein</fullName>
    </recommendedName>
</protein>
<dbReference type="InterPro" id="IPR011009">
    <property type="entry name" value="Kinase-like_dom_sf"/>
</dbReference>
<evidence type="ECO:0000256" key="6">
    <source>
        <dbReference type="ARBA" id="ARBA00022679"/>
    </source>
</evidence>
<evidence type="ECO:0000259" key="16">
    <source>
        <dbReference type="PROSITE" id="PS50011"/>
    </source>
</evidence>
<dbReference type="GO" id="GO:0005886">
    <property type="term" value="C:plasma membrane"/>
    <property type="evidence" value="ECO:0007669"/>
    <property type="project" value="UniProtKB-SubCell"/>
</dbReference>
<organism evidence="17">
    <name type="scientific">Oryza brachyantha</name>
    <name type="common">malo sina</name>
    <dbReference type="NCBI Taxonomy" id="4533"/>
    <lineage>
        <taxon>Eukaryota</taxon>
        <taxon>Viridiplantae</taxon>
        <taxon>Streptophyta</taxon>
        <taxon>Embryophyta</taxon>
        <taxon>Tracheophyta</taxon>
        <taxon>Spermatophyta</taxon>
        <taxon>Magnoliopsida</taxon>
        <taxon>Liliopsida</taxon>
        <taxon>Poales</taxon>
        <taxon>Poaceae</taxon>
        <taxon>BOP clade</taxon>
        <taxon>Oryzoideae</taxon>
        <taxon>Oryzeae</taxon>
        <taxon>Oryzinae</taxon>
        <taxon>Oryza</taxon>
    </lineage>
</organism>
<evidence type="ECO:0000256" key="4">
    <source>
        <dbReference type="ARBA" id="ARBA00022475"/>
    </source>
</evidence>
<dbReference type="Proteomes" id="UP000006038">
    <property type="component" value="Chromosome 1"/>
</dbReference>
<dbReference type="GO" id="GO:0004674">
    <property type="term" value="F:protein serine/threonine kinase activity"/>
    <property type="evidence" value="ECO:0007669"/>
    <property type="project" value="UniProtKB-KW"/>
</dbReference>
<evidence type="ECO:0000256" key="9">
    <source>
        <dbReference type="ARBA" id="ARBA00022741"/>
    </source>
</evidence>
<keyword evidence="14" id="KW-0675">Receptor</keyword>
<evidence type="ECO:0000256" key="3">
    <source>
        <dbReference type="ARBA" id="ARBA00010217"/>
    </source>
</evidence>
<dbReference type="InterPro" id="IPR001245">
    <property type="entry name" value="Ser-Thr/Tyr_kinase_cat_dom"/>
</dbReference>
<evidence type="ECO:0000256" key="10">
    <source>
        <dbReference type="ARBA" id="ARBA00022777"/>
    </source>
</evidence>
<dbReference type="SUPFAM" id="SSF56112">
    <property type="entry name" value="Protein kinase-like (PK-like)"/>
    <property type="match status" value="1"/>
</dbReference>
<proteinExistence type="inferred from homology"/>
<keyword evidence="11" id="KW-0067">ATP-binding</keyword>
<dbReference type="InterPro" id="IPR000719">
    <property type="entry name" value="Prot_kinase_dom"/>
</dbReference>
<dbReference type="PROSITE" id="PS50011">
    <property type="entry name" value="PROTEIN_KINASE_DOM"/>
    <property type="match status" value="1"/>
</dbReference>
<keyword evidence="15" id="KW-0325">Glycoprotein</keyword>
<sequence length="268" mass="29286">GKLQCGIEIAVKRLSVSSGQGPDQFRNEIKLMATLLHRNLVRLLGFCIQNEENILIYECTENGSLDDVLSDTGRKARLLNWSTRCSIIDSIAHGLLYLHNFARQSTCIVHRYIKASNILLDAAMNAKISDFGIAKIFSSNPMEAAPTRGWGTIGYTAPEVFFNGTISNKSDVYSFGVLVLEIISGTKVNSACFHQYGRSDNLLTCVYALSSELITCMLSSGENVSGLEDALVRYVQVELLCVQGDPDERPIVEKVVALLSSTEALAGP</sequence>
<reference evidence="17" key="2">
    <citation type="submission" date="2013-04" db="UniProtKB">
        <authorList>
            <consortium name="EnsemblPlants"/>
        </authorList>
    </citation>
    <scope>IDENTIFICATION</scope>
</reference>
<dbReference type="AlphaFoldDB" id="J3L177"/>
<comment type="similarity">
    <text evidence="3">In the C-terminal section; belongs to the protein kinase superfamily. Ser/Thr protein kinase family.</text>
</comment>
<evidence type="ECO:0000256" key="15">
    <source>
        <dbReference type="ARBA" id="ARBA00023180"/>
    </source>
</evidence>
<evidence type="ECO:0000256" key="8">
    <source>
        <dbReference type="ARBA" id="ARBA00022729"/>
    </source>
</evidence>
<evidence type="ECO:0000256" key="11">
    <source>
        <dbReference type="ARBA" id="ARBA00022840"/>
    </source>
</evidence>
<evidence type="ECO:0000256" key="14">
    <source>
        <dbReference type="ARBA" id="ARBA00023170"/>
    </source>
</evidence>
<name>J3L177_ORYBR</name>
<dbReference type="Pfam" id="PF07714">
    <property type="entry name" value="PK_Tyr_Ser-Thr"/>
    <property type="match status" value="1"/>
</dbReference>